<evidence type="ECO:0000313" key="3">
    <source>
        <dbReference type="Proteomes" id="UP000093819"/>
    </source>
</evidence>
<dbReference type="AlphaFoldDB" id="A0A1A3NX72"/>
<evidence type="ECO:0000313" key="2">
    <source>
        <dbReference type="EMBL" id="OBK25614.1"/>
    </source>
</evidence>
<organism evidence="2 3">
    <name type="scientific">Mycobacterium asiaticum</name>
    <dbReference type="NCBI Taxonomy" id="1790"/>
    <lineage>
        <taxon>Bacteria</taxon>
        <taxon>Bacillati</taxon>
        <taxon>Actinomycetota</taxon>
        <taxon>Actinomycetes</taxon>
        <taxon>Mycobacteriales</taxon>
        <taxon>Mycobacteriaceae</taxon>
        <taxon>Mycobacterium</taxon>
    </lineage>
</organism>
<feature type="compositionally biased region" description="Pro residues" evidence="1">
    <location>
        <begin position="1"/>
        <end position="17"/>
    </location>
</feature>
<comment type="caution">
    <text evidence="2">The sequence shown here is derived from an EMBL/GenBank/DDBJ whole genome shotgun (WGS) entry which is preliminary data.</text>
</comment>
<sequence length="204" mass="20734">MPPIYPGTTVPPLPPSSTTPVAGAPATFPGDGTFKVGSDIAPGTYRSEGAHDCYWERLRGMSGTLADTIANGAGNWPQLVQIMPTDTAFKTQHCPTWVPAADAPPTTTTTSNKAVTLPPGALVCPATAAPAGGLTSSAVGSTDTTCQFAEAVRLAYAAGGPVTPGTRQIDAMSPVTRRHYSMSCSGDSGLVVCSGGDSAVVYLY</sequence>
<proteinExistence type="predicted"/>
<dbReference type="Proteomes" id="UP000093819">
    <property type="component" value="Unassembled WGS sequence"/>
</dbReference>
<protein>
    <submittedName>
        <fullName evidence="2">Uncharacterized protein</fullName>
    </submittedName>
</protein>
<reference evidence="3" key="1">
    <citation type="submission" date="2016-06" db="EMBL/GenBank/DDBJ databases">
        <authorList>
            <person name="Sutton G."/>
            <person name="Brinkac L."/>
            <person name="Sanka R."/>
            <person name="Adams M."/>
            <person name="Lau E."/>
            <person name="Garcia-Basteiro A."/>
            <person name="Lopez-Varela E."/>
            <person name="Palencia S."/>
        </authorList>
    </citation>
    <scope>NUCLEOTIDE SEQUENCE [LARGE SCALE GENOMIC DNA]</scope>
    <source>
        <strain evidence="3">1245335.1</strain>
    </source>
</reference>
<dbReference type="EMBL" id="LZLR01000042">
    <property type="protein sequence ID" value="OBK25614.1"/>
    <property type="molecule type" value="Genomic_DNA"/>
</dbReference>
<accession>A0A1A3NX72</accession>
<feature type="region of interest" description="Disordered" evidence="1">
    <location>
        <begin position="1"/>
        <end position="22"/>
    </location>
</feature>
<name>A0A1A3NX72_MYCAS</name>
<evidence type="ECO:0000256" key="1">
    <source>
        <dbReference type="SAM" id="MobiDB-lite"/>
    </source>
</evidence>
<gene>
    <name evidence="2" type="ORF">A5635_15230</name>
</gene>